<comment type="caution">
    <text evidence="1">The sequence shown here is derived from an EMBL/GenBank/DDBJ whole genome shotgun (WGS) entry which is preliminary data.</text>
</comment>
<keyword evidence="2" id="KW-1185">Reference proteome</keyword>
<proteinExistence type="predicted"/>
<protein>
    <submittedName>
        <fullName evidence="1">Uncharacterized protein</fullName>
    </submittedName>
</protein>
<name>A0AAD6Z6T7_9AGAR</name>
<organism evidence="1 2">
    <name type="scientific">Mycena albidolilacea</name>
    <dbReference type="NCBI Taxonomy" id="1033008"/>
    <lineage>
        <taxon>Eukaryota</taxon>
        <taxon>Fungi</taxon>
        <taxon>Dikarya</taxon>
        <taxon>Basidiomycota</taxon>
        <taxon>Agaricomycotina</taxon>
        <taxon>Agaricomycetes</taxon>
        <taxon>Agaricomycetidae</taxon>
        <taxon>Agaricales</taxon>
        <taxon>Marasmiineae</taxon>
        <taxon>Mycenaceae</taxon>
        <taxon>Mycena</taxon>
    </lineage>
</organism>
<evidence type="ECO:0000313" key="2">
    <source>
        <dbReference type="Proteomes" id="UP001218218"/>
    </source>
</evidence>
<accession>A0AAD6Z6T7</accession>
<dbReference type="AlphaFoldDB" id="A0AAD6Z6T7"/>
<reference evidence="1" key="1">
    <citation type="submission" date="2023-03" db="EMBL/GenBank/DDBJ databases">
        <title>Massive genome expansion in bonnet fungi (Mycena s.s.) driven by repeated elements and novel gene families across ecological guilds.</title>
        <authorList>
            <consortium name="Lawrence Berkeley National Laboratory"/>
            <person name="Harder C.B."/>
            <person name="Miyauchi S."/>
            <person name="Viragh M."/>
            <person name="Kuo A."/>
            <person name="Thoen E."/>
            <person name="Andreopoulos B."/>
            <person name="Lu D."/>
            <person name="Skrede I."/>
            <person name="Drula E."/>
            <person name="Henrissat B."/>
            <person name="Morin E."/>
            <person name="Kohler A."/>
            <person name="Barry K."/>
            <person name="LaButti K."/>
            <person name="Morin E."/>
            <person name="Salamov A."/>
            <person name="Lipzen A."/>
            <person name="Mereny Z."/>
            <person name="Hegedus B."/>
            <person name="Baldrian P."/>
            <person name="Stursova M."/>
            <person name="Weitz H."/>
            <person name="Taylor A."/>
            <person name="Grigoriev I.V."/>
            <person name="Nagy L.G."/>
            <person name="Martin F."/>
            <person name="Kauserud H."/>
        </authorList>
    </citation>
    <scope>NUCLEOTIDE SEQUENCE</scope>
    <source>
        <strain evidence="1">CBHHK002</strain>
    </source>
</reference>
<gene>
    <name evidence="1" type="ORF">DFH08DRAFT_974444</name>
</gene>
<sequence length="154" mass="16825">MSTVIPLTDTCSYAGGIAAWNTLSPVEQAERDKALIAEVVETLGKTEYNELADTDKHCIDLFWAGCCMHKDQNSFLGGSKEMMSEWERLGATLPVLLANKFNSATLKCLLEPGAKVPDTLTEEEHKVFDNLTCSSIKLCTIAGPILNNKDDKKG</sequence>
<dbReference type="EMBL" id="JARIHO010000079">
    <property type="protein sequence ID" value="KAJ7310096.1"/>
    <property type="molecule type" value="Genomic_DNA"/>
</dbReference>
<dbReference type="Proteomes" id="UP001218218">
    <property type="component" value="Unassembled WGS sequence"/>
</dbReference>
<evidence type="ECO:0000313" key="1">
    <source>
        <dbReference type="EMBL" id="KAJ7310096.1"/>
    </source>
</evidence>